<dbReference type="AlphaFoldDB" id="A0AAQ4F0Q5"/>
<gene>
    <name evidence="3" type="ORF">V5799_018349</name>
</gene>
<evidence type="ECO:0000256" key="2">
    <source>
        <dbReference type="SAM" id="Phobius"/>
    </source>
</evidence>
<evidence type="ECO:0000313" key="4">
    <source>
        <dbReference type="Proteomes" id="UP001321473"/>
    </source>
</evidence>
<protein>
    <submittedName>
        <fullName evidence="3">Uncharacterized protein</fullName>
    </submittedName>
</protein>
<keyword evidence="2" id="KW-0812">Transmembrane</keyword>
<name>A0AAQ4F0Q5_AMBAM</name>
<feature type="compositionally biased region" description="Basic and acidic residues" evidence="1">
    <location>
        <begin position="25"/>
        <end position="40"/>
    </location>
</feature>
<sequence>MESLERSGVPSLSDGQPPAARWLRGQRETDESEIPPRRPPDPAVDADDLLREPWPPEDSSHAGCCLRYASFVIGLGLAMSTALFLPVAALLARISDCQGVCFSLDEDLRRSLNSSLHPCNDFYGHVGGGWDSTETRYLAPLDKYHLAFTWTTIKAILLDRIPRHSFKAKDKATGLIFRCLSR</sequence>
<keyword evidence="2" id="KW-0472">Membrane</keyword>
<accession>A0AAQ4F0Q5</accession>
<evidence type="ECO:0000313" key="3">
    <source>
        <dbReference type="EMBL" id="KAK8780308.1"/>
    </source>
</evidence>
<evidence type="ECO:0000256" key="1">
    <source>
        <dbReference type="SAM" id="MobiDB-lite"/>
    </source>
</evidence>
<organism evidence="3 4">
    <name type="scientific">Amblyomma americanum</name>
    <name type="common">Lone star tick</name>
    <dbReference type="NCBI Taxonomy" id="6943"/>
    <lineage>
        <taxon>Eukaryota</taxon>
        <taxon>Metazoa</taxon>
        <taxon>Ecdysozoa</taxon>
        <taxon>Arthropoda</taxon>
        <taxon>Chelicerata</taxon>
        <taxon>Arachnida</taxon>
        <taxon>Acari</taxon>
        <taxon>Parasitiformes</taxon>
        <taxon>Ixodida</taxon>
        <taxon>Ixodoidea</taxon>
        <taxon>Ixodidae</taxon>
        <taxon>Amblyomminae</taxon>
        <taxon>Amblyomma</taxon>
    </lineage>
</organism>
<keyword evidence="2" id="KW-1133">Transmembrane helix</keyword>
<dbReference type="EMBL" id="JARKHS020008995">
    <property type="protein sequence ID" value="KAK8780308.1"/>
    <property type="molecule type" value="Genomic_DNA"/>
</dbReference>
<reference evidence="3 4" key="1">
    <citation type="journal article" date="2023" name="Arcadia Sci">
        <title>De novo assembly of a long-read Amblyomma americanum tick genome.</title>
        <authorList>
            <person name="Chou S."/>
            <person name="Poskanzer K.E."/>
            <person name="Rollins M."/>
            <person name="Thuy-Boun P.S."/>
        </authorList>
    </citation>
    <scope>NUCLEOTIDE SEQUENCE [LARGE SCALE GENOMIC DNA]</scope>
    <source>
        <strain evidence="3">F_SG_1</strain>
        <tissue evidence="3">Salivary glands</tissue>
    </source>
</reference>
<proteinExistence type="predicted"/>
<feature type="non-terminal residue" evidence="3">
    <location>
        <position position="182"/>
    </location>
</feature>
<feature type="region of interest" description="Disordered" evidence="1">
    <location>
        <begin position="1"/>
        <end position="52"/>
    </location>
</feature>
<feature type="transmembrane region" description="Helical" evidence="2">
    <location>
        <begin position="68"/>
        <end position="92"/>
    </location>
</feature>
<comment type="caution">
    <text evidence="3">The sequence shown here is derived from an EMBL/GenBank/DDBJ whole genome shotgun (WGS) entry which is preliminary data.</text>
</comment>
<keyword evidence="4" id="KW-1185">Reference proteome</keyword>
<dbReference type="Proteomes" id="UP001321473">
    <property type="component" value="Unassembled WGS sequence"/>
</dbReference>